<gene>
    <name evidence="2" type="ORF">NKR19_g1307</name>
</gene>
<feature type="compositionally biased region" description="Gly residues" evidence="1">
    <location>
        <begin position="75"/>
        <end position="88"/>
    </location>
</feature>
<feature type="region of interest" description="Disordered" evidence="1">
    <location>
        <begin position="75"/>
        <end position="95"/>
    </location>
</feature>
<dbReference type="AlphaFoldDB" id="A0AA38W0Y1"/>
<evidence type="ECO:0000313" key="3">
    <source>
        <dbReference type="Proteomes" id="UP001174691"/>
    </source>
</evidence>
<reference evidence="2" key="1">
    <citation type="submission" date="2022-07" db="EMBL/GenBank/DDBJ databases">
        <title>Fungi with potential for degradation of polypropylene.</title>
        <authorList>
            <person name="Gostincar C."/>
        </authorList>
    </citation>
    <scope>NUCLEOTIDE SEQUENCE</scope>
    <source>
        <strain evidence="2">EXF-13287</strain>
    </source>
</reference>
<organism evidence="2 3">
    <name type="scientific">Coniochaeta hoffmannii</name>
    <dbReference type="NCBI Taxonomy" id="91930"/>
    <lineage>
        <taxon>Eukaryota</taxon>
        <taxon>Fungi</taxon>
        <taxon>Dikarya</taxon>
        <taxon>Ascomycota</taxon>
        <taxon>Pezizomycotina</taxon>
        <taxon>Sordariomycetes</taxon>
        <taxon>Sordariomycetidae</taxon>
        <taxon>Coniochaetales</taxon>
        <taxon>Coniochaetaceae</taxon>
        <taxon>Coniochaeta</taxon>
    </lineage>
</organism>
<dbReference type="Proteomes" id="UP001174691">
    <property type="component" value="Unassembled WGS sequence"/>
</dbReference>
<comment type="caution">
    <text evidence="2">The sequence shown here is derived from an EMBL/GenBank/DDBJ whole genome shotgun (WGS) entry which is preliminary data.</text>
</comment>
<dbReference type="EMBL" id="JANBVN010000012">
    <property type="protein sequence ID" value="KAJ9162364.1"/>
    <property type="molecule type" value="Genomic_DNA"/>
</dbReference>
<proteinExistence type="predicted"/>
<keyword evidence="3" id="KW-1185">Reference proteome</keyword>
<name>A0AA38W0Y1_9PEZI</name>
<accession>A0AA38W0Y1</accession>
<evidence type="ECO:0000313" key="2">
    <source>
        <dbReference type="EMBL" id="KAJ9162364.1"/>
    </source>
</evidence>
<sequence>MGAPSALSLSARAFCPRIVNRLLSKRDVPPRVVEPPLHFGEVLQRSPAVHVASRATDVLVEADHLPARALPVGEGGDVGYAQAGQGGDLGDKAGG</sequence>
<evidence type="ECO:0000256" key="1">
    <source>
        <dbReference type="SAM" id="MobiDB-lite"/>
    </source>
</evidence>
<protein>
    <submittedName>
        <fullName evidence="2">Uncharacterized protein</fullName>
    </submittedName>
</protein>